<evidence type="ECO:0000313" key="1">
    <source>
        <dbReference type="EMBL" id="JAI07734.1"/>
    </source>
</evidence>
<accession>A0A0E9Y1A7</accession>
<reference evidence="1" key="1">
    <citation type="submission" date="2014-11" db="EMBL/GenBank/DDBJ databases">
        <authorList>
            <person name="Amaro Gonzalez C."/>
        </authorList>
    </citation>
    <scope>NUCLEOTIDE SEQUENCE</scope>
</reference>
<name>A0A0E9Y1A7_ANGAN</name>
<sequence length="26" mass="3288">MKKHFFHDVYLCTPNFRFVIKQFKRG</sequence>
<organism evidence="1">
    <name type="scientific">Anguilla anguilla</name>
    <name type="common">European freshwater eel</name>
    <name type="synonym">Muraena anguilla</name>
    <dbReference type="NCBI Taxonomy" id="7936"/>
    <lineage>
        <taxon>Eukaryota</taxon>
        <taxon>Metazoa</taxon>
        <taxon>Chordata</taxon>
        <taxon>Craniata</taxon>
        <taxon>Vertebrata</taxon>
        <taxon>Euteleostomi</taxon>
        <taxon>Actinopterygii</taxon>
        <taxon>Neopterygii</taxon>
        <taxon>Teleostei</taxon>
        <taxon>Anguilliformes</taxon>
        <taxon>Anguillidae</taxon>
        <taxon>Anguilla</taxon>
    </lineage>
</organism>
<dbReference type="AlphaFoldDB" id="A0A0E9Y1A7"/>
<reference evidence="1" key="2">
    <citation type="journal article" date="2015" name="Fish Shellfish Immunol.">
        <title>Early steps in the European eel (Anguilla anguilla)-Vibrio vulnificus interaction in the gills: Role of the RtxA13 toxin.</title>
        <authorList>
            <person name="Callol A."/>
            <person name="Pajuelo D."/>
            <person name="Ebbesson L."/>
            <person name="Teles M."/>
            <person name="MacKenzie S."/>
            <person name="Amaro C."/>
        </authorList>
    </citation>
    <scope>NUCLEOTIDE SEQUENCE</scope>
</reference>
<dbReference type="EMBL" id="GBXM01000844">
    <property type="protein sequence ID" value="JAI07734.1"/>
    <property type="molecule type" value="Transcribed_RNA"/>
</dbReference>
<proteinExistence type="predicted"/>
<protein>
    <submittedName>
        <fullName evidence="1">Uncharacterized protein</fullName>
    </submittedName>
</protein>